<dbReference type="Proteomes" id="UP000245698">
    <property type="component" value="Unassembled WGS sequence"/>
</dbReference>
<dbReference type="EMBL" id="FUIG01000019">
    <property type="protein sequence ID" value="SJM30345.1"/>
    <property type="molecule type" value="Genomic_DNA"/>
</dbReference>
<sequence length="60" mass="6519">MALGEGKILRHLRAPFRAGQFPARWLLKGRAPGTITAKAKPARLQLARSHGWRTASGSAK</sequence>
<name>A0A2P9AGT6_9HYPH</name>
<evidence type="ECO:0000256" key="1">
    <source>
        <dbReference type="SAM" id="MobiDB-lite"/>
    </source>
</evidence>
<organism evidence="2 3">
    <name type="scientific">Mesorhizobium delmotii</name>
    <dbReference type="NCBI Taxonomy" id="1631247"/>
    <lineage>
        <taxon>Bacteria</taxon>
        <taxon>Pseudomonadati</taxon>
        <taxon>Pseudomonadota</taxon>
        <taxon>Alphaproteobacteria</taxon>
        <taxon>Hyphomicrobiales</taxon>
        <taxon>Phyllobacteriaceae</taxon>
        <taxon>Mesorhizobium</taxon>
    </lineage>
</organism>
<protein>
    <submittedName>
        <fullName evidence="2">Uncharacterized protein</fullName>
    </submittedName>
</protein>
<reference evidence="3" key="1">
    <citation type="submission" date="2016-12" db="EMBL/GenBank/DDBJ databases">
        <authorList>
            <person name="Brunel B."/>
        </authorList>
    </citation>
    <scope>NUCLEOTIDE SEQUENCE [LARGE SCALE GENOMIC DNA]</scope>
</reference>
<dbReference type="AlphaFoldDB" id="A0A2P9AGT6"/>
<keyword evidence="3" id="KW-1185">Reference proteome</keyword>
<gene>
    <name evidence="2" type="ORF">BQ8482_130244</name>
</gene>
<evidence type="ECO:0000313" key="2">
    <source>
        <dbReference type="EMBL" id="SJM30345.1"/>
    </source>
</evidence>
<proteinExistence type="predicted"/>
<feature type="region of interest" description="Disordered" evidence="1">
    <location>
        <begin position="39"/>
        <end position="60"/>
    </location>
</feature>
<accession>A0A2P9AGT6</accession>
<evidence type="ECO:0000313" key="3">
    <source>
        <dbReference type="Proteomes" id="UP000245698"/>
    </source>
</evidence>